<dbReference type="PANTHER" id="PTHR32060:SF30">
    <property type="entry name" value="CARBOXY-TERMINAL PROCESSING PROTEASE CTPA"/>
    <property type="match status" value="1"/>
</dbReference>
<dbReference type="GO" id="GO:0007165">
    <property type="term" value="P:signal transduction"/>
    <property type="evidence" value="ECO:0007669"/>
    <property type="project" value="TreeGrafter"/>
</dbReference>
<organism evidence="3 4">
    <name type="scientific">Sphingobacterium spiritivorum</name>
    <name type="common">Flavobacterium spiritivorum</name>
    <dbReference type="NCBI Taxonomy" id="258"/>
    <lineage>
        <taxon>Bacteria</taxon>
        <taxon>Pseudomonadati</taxon>
        <taxon>Bacteroidota</taxon>
        <taxon>Sphingobacteriia</taxon>
        <taxon>Sphingobacteriales</taxon>
        <taxon>Sphingobacteriaceae</taxon>
        <taxon>Sphingobacterium</taxon>
    </lineage>
</organism>
<dbReference type="PANTHER" id="PTHR32060">
    <property type="entry name" value="TAIL-SPECIFIC PROTEASE"/>
    <property type="match status" value="1"/>
</dbReference>
<feature type="domain" description="Tail specific protease" evidence="2">
    <location>
        <begin position="98"/>
        <end position="324"/>
    </location>
</feature>
<dbReference type="Proteomes" id="UP000254893">
    <property type="component" value="Unassembled WGS sequence"/>
</dbReference>
<dbReference type="GO" id="GO:0008236">
    <property type="term" value="F:serine-type peptidase activity"/>
    <property type="evidence" value="ECO:0007669"/>
    <property type="project" value="InterPro"/>
</dbReference>
<dbReference type="GO" id="GO:0030288">
    <property type="term" value="C:outer membrane-bounded periplasmic space"/>
    <property type="evidence" value="ECO:0007669"/>
    <property type="project" value="TreeGrafter"/>
</dbReference>
<evidence type="ECO:0000313" key="3">
    <source>
        <dbReference type="EMBL" id="SUJ24670.1"/>
    </source>
</evidence>
<dbReference type="InterPro" id="IPR005151">
    <property type="entry name" value="Tail-specific_protease"/>
</dbReference>
<protein>
    <submittedName>
        <fullName evidence="3">C-terminal processing peptidase</fullName>
    </submittedName>
</protein>
<dbReference type="AlphaFoldDB" id="A0A380CNE9"/>
<feature type="chain" id="PRO_5016615096" evidence="1">
    <location>
        <begin position="25"/>
        <end position="366"/>
    </location>
</feature>
<dbReference type="Gene3D" id="3.90.226.10">
    <property type="entry name" value="2-enoyl-CoA Hydratase, Chain A, domain 1"/>
    <property type="match status" value="1"/>
</dbReference>
<dbReference type="CDD" id="cd06567">
    <property type="entry name" value="Peptidase_S41"/>
    <property type="match status" value="1"/>
</dbReference>
<keyword evidence="1" id="KW-0732">Signal</keyword>
<proteinExistence type="predicted"/>
<gene>
    <name evidence="3" type="ORF">NCTC11388_03657</name>
</gene>
<dbReference type="InterPro" id="IPR029045">
    <property type="entry name" value="ClpP/crotonase-like_dom_sf"/>
</dbReference>
<evidence type="ECO:0000313" key="4">
    <source>
        <dbReference type="Proteomes" id="UP000254893"/>
    </source>
</evidence>
<accession>A0A380CNE9</accession>
<feature type="signal peptide" evidence="1">
    <location>
        <begin position="1"/>
        <end position="24"/>
    </location>
</feature>
<dbReference type="Pfam" id="PF03572">
    <property type="entry name" value="Peptidase_S41"/>
    <property type="match status" value="1"/>
</dbReference>
<evidence type="ECO:0000256" key="1">
    <source>
        <dbReference type="SAM" id="SignalP"/>
    </source>
</evidence>
<reference evidence="3 4" key="1">
    <citation type="submission" date="2018-06" db="EMBL/GenBank/DDBJ databases">
        <authorList>
            <consortium name="Pathogen Informatics"/>
            <person name="Doyle S."/>
        </authorList>
    </citation>
    <scope>NUCLEOTIDE SEQUENCE [LARGE SCALE GENOMIC DNA]</scope>
    <source>
        <strain evidence="3 4">NCTC11388</strain>
    </source>
</reference>
<dbReference type="SUPFAM" id="SSF52096">
    <property type="entry name" value="ClpP/crotonase"/>
    <property type="match status" value="1"/>
</dbReference>
<dbReference type="EMBL" id="UGYW01000002">
    <property type="protein sequence ID" value="SUJ24670.1"/>
    <property type="molecule type" value="Genomic_DNA"/>
</dbReference>
<name>A0A380CNE9_SPHSI</name>
<dbReference type="GO" id="GO:0006508">
    <property type="term" value="P:proteolysis"/>
    <property type="evidence" value="ECO:0007669"/>
    <property type="project" value="InterPro"/>
</dbReference>
<evidence type="ECO:0000259" key="2">
    <source>
        <dbReference type="SMART" id="SM00245"/>
    </source>
</evidence>
<dbReference type="SMART" id="SM00245">
    <property type="entry name" value="TSPc"/>
    <property type="match status" value="1"/>
</dbReference>
<sequence length="366" mass="41949">MRISKFSIHFLFLFASLFHLPVQAQQSEIQSLVVSFLDTVENKSYMNNTVNWDSLRPVILEETKNITELSKLKPIFEKILKRLNDAHSSLFFDENVSGNESESNLFEKLAKTTDQEAGLPEKVFSSILLEGNYGYIKLPDVFYEQRKYVDTIKYQIQTLDRLNPKAWIIDLTENNSGGSVFPMIWHLANLIDTDYTYSNIDNKGKEEKVPTKLNNLSKKEQETLKLFDLQYEQNPAIAIKNNRVPIIVLTSGLTISASEFLVAHFKGQKNVRIVGQTTSGNTSSNYPYILGKNFQINLTIAVLQDRTGKIYKIKEGIKPDIPLEIDLAQQLNLKEIKTYNEWLLAVKKAKPLYLKKAIEVIKSEKF</sequence>
<dbReference type="GO" id="GO:0004175">
    <property type="term" value="F:endopeptidase activity"/>
    <property type="evidence" value="ECO:0007669"/>
    <property type="project" value="TreeGrafter"/>
</dbReference>